<accession>A0A9W8CCY0</accession>
<protein>
    <submittedName>
        <fullName evidence="1">Uncharacterized protein</fullName>
    </submittedName>
</protein>
<comment type="caution">
    <text evidence="1">The sequence shown here is derived from an EMBL/GenBank/DDBJ whole genome shotgun (WGS) entry which is preliminary data.</text>
</comment>
<keyword evidence="2" id="KW-1185">Reference proteome</keyword>
<proteinExistence type="predicted"/>
<dbReference type="EMBL" id="JAFHDT010000001">
    <property type="protein sequence ID" value="KAI7814844.1"/>
    <property type="molecule type" value="Genomic_DNA"/>
</dbReference>
<gene>
    <name evidence="1" type="ORF">IRJ41_024107</name>
</gene>
<name>A0A9W8CCY0_TRIRA</name>
<evidence type="ECO:0000313" key="1">
    <source>
        <dbReference type="EMBL" id="KAI7814844.1"/>
    </source>
</evidence>
<reference evidence="1" key="1">
    <citation type="submission" date="2021-02" db="EMBL/GenBank/DDBJ databases">
        <title>Comparative genomics reveals that relaxation of natural selection precedes convergent phenotypic evolution of cavefish.</title>
        <authorList>
            <person name="Peng Z."/>
        </authorList>
    </citation>
    <scope>NUCLEOTIDE SEQUENCE</scope>
    <source>
        <tissue evidence="1">Muscle</tissue>
    </source>
</reference>
<dbReference type="AlphaFoldDB" id="A0A9W8CCY0"/>
<evidence type="ECO:0000313" key="2">
    <source>
        <dbReference type="Proteomes" id="UP001059041"/>
    </source>
</evidence>
<dbReference type="Proteomes" id="UP001059041">
    <property type="component" value="Linkage Group LG1"/>
</dbReference>
<organism evidence="1 2">
    <name type="scientific">Triplophysa rosa</name>
    <name type="common">Cave loach</name>
    <dbReference type="NCBI Taxonomy" id="992332"/>
    <lineage>
        <taxon>Eukaryota</taxon>
        <taxon>Metazoa</taxon>
        <taxon>Chordata</taxon>
        <taxon>Craniata</taxon>
        <taxon>Vertebrata</taxon>
        <taxon>Euteleostomi</taxon>
        <taxon>Actinopterygii</taxon>
        <taxon>Neopterygii</taxon>
        <taxon>Teleostei</taxon>
        <taxon>Ostariophysi</taxon>
        <taxon>Cypriniformes</taxon>
        <taxon>Nemacheilidae</taxon>
        <taxon>Triplophysa</taxon>
    </lineage>
</organism>
<sequence>MLMLPTAKCDFILGTGNRKKKGLSKSIKGHSVVKIDNNSSLCVEIWTDLTFKYCCFSEDRKQTIWSTENIDSVVNESTISRIKEWELQLYATVALFCHTSSVSSACSLAASSSAGRKAVVELRAESGKSTNIGKERDLESRNNRDRLIVELFVARV</sequence>